<comment type="caution">
    <text evidence="1">The sequence shown here is derived from an EMBL/GenBank/DDBJ whole genome shotgun (WGS) entry which is preliminary data.</text>
</comment>
<organism evidence="1 2">
    <name type="scientific">Temnothorax longispinosus</name>
    <dbReference type="NCBI Taxonomy" id="300112"/>
    <lineage>
        <taxon>Eukaryota</taxon>
        <taxon>Metazoa</taxon>
        <taxon>Ecdysozoa</taxon>
        <taxon>Arthropoda</taxon>
        <taxon>Hexapoda</taxon>
        <taxon>Insecta</taxon>
        <taxon>Pterygota</taxon>
        <taxon>Neoptera</taxon>
        <taxon>Endopterygota</taxon>
        <taxon>Hymenoptera</taxon>
        <taxon>Apocrita</taxon>
        <taxon>Aculeata</taxon>
        <taxon>Formicoidea</taxon>
        <taxon>Formicidae</taxon>
        <taxon>Myrmicinae</taxon>
        <taxon>Temnothorax</taxon>
    </lineage>
</organism>
<dbReference type="AlphaFoldDB" id="A0A4S2J9H9"/>
<reference evidence="1 2" key="1">
    <citation type="journal article" date="2019" name="Philos. Trans. R. Soc. Lond., B, Biol. Sci.">
        <title>Ant behaviour and brain gene expression of defending hosts depend on the ecological success of the intruding social parasite.</title>
        <authorList>
            <person name="Kaur R."/>
            <person name="Stoldt M."/>
            <person name="Jongepier E."/>
            <person name="Feldmeyer B."/>
            <person name="Menzel F."/>
            <person name="Bornberg-Bauer E."/>
            <person name="Foitzik S."/>
        </authorList>
    </citation>
    <scope>NUCLEOTIDE SEQUENCE [LARGE SCALE GENOMIC DNA]</scope>
    <source>
        <tissue evidence="1">Whole body</tissue>
    </source>
</reference>
<dbReference type="EMBL" id="QBLH01003978">
    <property type="protein sequence ID" value="TGZ31942.1"/>
    <property type="molecule type" value="Genomic_DNA"/>
</dbReference>
<gene>
    <name evidence="1" type="ORF">DBV15_05700</name>
</gene>
<evidence type="ECO:0000313" key="1">
    <source>
        <dbReference type="EMBL" id="TGZ31942.1"/>
    </source>
</evidence>
<accession>A0A4S2J9H9</accession>
<dbReference type="Proteomes" id="UP000310200">
    <property type="component" value="Unassembled WGS sequence"/>
</dbReference>
<protein>
    <submittedName>
        <fullName evidence="1">Uncharacterized protein</fullName>
    </submittedName>
</protein>
<sequence length="111" mass="12344">MTNRWRIAKRVFCTIVMAATAALNRINDQFARYSWHFLPLHVRNGKPLASVASRRVVVVRCGGLTREGDSPGSSTRASLLSPCAHLLIEMDAEFAKPVIRISELLRAANLQ</sequence>
<proteinExistence type="predicted"/>
<keyword evidence="2" id="KW-1185">Reference proteome</keyword>
<evidence type="ECO:0000313" key="2">
    <source>
        <dbReference type="Proteomes" id="UP000310200"/>
    </source>
</evidence>
<name>A0A4S2J9H9_9HYME</name>